<keyword evidence="1 2" id="KW-0597">Phosphoprotein</keyword>
<sequence length="123" mass="13285">MAKKILFAEDEPALQRALSESLREAGFAVVSALDGEAACAKVVEEKPDLILLDLILPKKDGFEVLRTLKNNPSVADIPVIVLTNLEGTTEAAHAIELGAVGYLIKTDYRLDELVEKVKEAVGK</sequence>
<dbReference type="InterPro" id="IPR050595">
    <property type="entry name" value="Bact_response_regulator"/>
</dbReference>
<proteinExistence type="predicted"/>
<evidence type="ECO:0000313" key="4">
    <source>
        <dbReference type="EMBL" id="OHA01774.1"/>
    </source>
</evidence>
<dbReference type="Proteomes" id="UP000177811">
    <property type="component" value="Unassembled WGS sequence"/>
</dbReference>
<reference evidence="4 5" key="1">
    <citation type="journal article" date="2016" name="Nat. Commun.">
        <title>Thousands of microbial genomes shed light on interconnected biogeochemical processes in an aquifer system.</title>
        <authorList>
            <person name="Anantharaman K."/>
            <person name="Brown C.T."/>
            <person name="Hug L.A."/>
            <person name="Sharon I."/>
            <person name="Castelle C.J."/>
            <person name="Probst A.J."/>
            <person name="Thomas B.C."/>
            <person name="Singh A."/>
            <person name="Wilkins M.J."/>
            <person name="Karaoz U."/>
            <person name="Brodie E.L."/>
            <person name="Williams K.H."/>
            <person name="Hubbard S.S."/>
            <person name="Banfield J.F."/>
        </authorList>
    </citation>
    <scope>NUCLEOTIDE SEQUENCE [LARGE SCALE GENOMIC DNA]</scope>
</reference>
<dbReference type="AlphaFoldDB" id="A0A1G2KR73"/>
<comment type="caution">
    <text evidence="4">The sequence shown here is derived from an EMBL/GenBank/DDBJ whole genome shotgun (WGS) entry which is preliminary data.</text>
</comment>
<name>A0A1G2KR73_9BACT</name>
<feature type="domain" description="Response regulatory" evidence="3">
    <location>
        <begin position="4"/>
        <end position="120"/>
    </location>
</feature>
<evidence type="ECO:0000259" key="3">
    <source>
        <dbReference type="PROSITE" id="PS50110"/>
    </source>
</evidence>
<dbReference type="SUPFAM" id="SSF52172">
    <property type="entry name" value="CheY-like"/>
    <property type="match status" value="1"/>
</dbReference>
<dbReference type="GO" id="GO:0000160">
    <property type="term" value="P:phosphorelay signal transduction system"/>
    <property type="evidence" value="ECO:0007669"/>
    <property type="project" value="InterPro"/>
</dbReference>
<dbReference type="PANTHER" id="PTHR44591">
    <property type="entry name" value="STRESS RESPONSE REGULATOR PROTEIN 1"/>
    <property type="match status" value="1"/>
</dbReference>
<gene>
    <name evidence="4" type="ORF">A3C16_02710</name>
</gene>
<organism evidence="4 5">
    <name type="scientific">Candidatus Sungbacteria bacterium RIFCSPHIGHO2_02_FULL_51_29</name>
    <dbReference type="NCBI Taxonomy" id="1802273"/>
    <lineage>
        <taxon>Bacteria</taxon>
        <taxon>Candidatus Sungiibacteriota</taxon>
    </lineage>
</organism>
<accession>A0A1G2KR73</accession>
<dbReference type="EMBL" id="MHQL01000054">
    <property type="protein sequence ID" value="OHA01774.1"/>
    <property type="molecule type" value="Genomic_DNA"/>
</dbReference>
<dbReference type="Pfam" id="PF00072">
    <property type="entry name" value="Response_reg"/>
    <property type="match status" value="1"/>
</dbReference>
<evidence type="ECO:0000313" key="5">
    <source>
        <dbReference type="Proteomes" id="UP000177811"/>
    </source>
</evidence>
<dbReference type="InterPro" id="IPR011006">
    <property type="entry name" value="CheY-like_superfamily"/>
</dbReference>
<dbReference type="Gene3D" id="3.40.50.2300">
    <property type="match status" value="1"/>
</dbReference>
<feature type="modified residue" description="4-aspartylphosphate" evidence="2">
    <location>
        <position position="53"/>
    </location>
</feature>
<dbReference type="InterPro" id="IPR001789">
    <property type="entry name" value="Sig_transdc_resp-reg_receiver"/>
</dbReference>
<evidence type="ECO:0000256" key="1">
    <source>
        <dbReference type="ARBA" id="ARBA00022553"/>
    </source>
</evidence>
<dbReference type="PANTHER" id="PTHR44591:SF3">
    <property type="entry name" value="RESPONSE REGULATORY DOMAIN-CONTAINING PROTEIN"/>
    <property type="match status" value="1"/>
</dbReference>
<protein>
    <recommendedName>
        <fullName evidence="3">Response regulatory domain-containing protein</fullName>
    </recommendedName>
</protein>
<dbReference type="SMART" id="SM00448">
    <property type="entry name" value="REC"/>
    <property type="match status" value="1"/>
</dbReference>
<evidence type="ECO:0000256" key="2">
    <source>
        <dbReference type="PROSITE-ProRule" id="PRU00169"/>
    </source>
</evidence>
<dbReference type="PROSITE" id="PS50110">
    <property type="entry name" value="RESPONSE_REGULATORY"/>
    <property type="match status" value="1"/>
</dbReference>